<proteinExistence type="predicted"/>
<dbReference type="PROSITE" id="PS51257">
    <property type="entry name" value="PROKAR_LIPOPROTEIN"/>
    <property type="match status" value="1"/>
</dbReference>
<evidence type="ECO:0000256" key="1">
    <source>
        <dbReference type="ARBA" id="ARBA00022617"/>
    </source>
</evidence>
<dbReference type="InterPro" id="IPR036909">
    <property type="entry name" value="Cyt_c-like_dom_sf"/>
</dbReference>
<keyword evidence="3 4" id="KW-0408">Iron</keyword>
<keyword evidence="1 4" id="KW-0349">Heme</keyword>
<evidence type="ECO:0000313" key="6">
    <source>
        <dbReference type="EMBL" id="MFD0992203.1"/>
    </source>
</evidence>
<keyword evidence="7" id="KW-1185">Reference proteome</keyword>
<comment type="caution">
    <text evidence="6">The sequence shown here is derived from an EMBL/GenBank/DDBJ whole genome shotgun (WGS) entry which is preliminary data.</text>
</comment>
<organism evidence="6 7">
    <name type="scientific">Tenacibaculum geojense</name>
    <dbReference type="NCBI Taxonomy" id="915352"/>
    <lineage>
        <taxon>Bacteria</taxon>
        <taxon>Pseudomonadati</taxon>
        <taxon>Bacteroidota</taxon>
        <taxon>Flavobacteriia</taxon>
        <taxon>Flavobacteriales</taxon>
        <taxon>Flavobacteriaceae</taxon>
        <taxon>Tenacibaculum</taxon>
    </lineage>
</organism>
<dbReference type="InterPro" id="IPR009056">
    <property type="entry name" value="Cyt_c-like_dom"/>
</dbReference>
<accession>A0ABW3JNX6</accession>
<evidence type="ECO:0000313" key="7">
    <source>
        <dbReference type="Proteomes" id="UP001597062"/>
    </source>
</evidence>
<dbReference type="PANTHER" id="PTHR40394">
    <property type="entry name" value="LIPOPROTEIN-RELATED"/>
    <property type="match status" value="1"/>
</dbReference>
<evidence type="ECO:0000256" key="3">
    <source>
        <dbReference type="ARBA" id="ARBA00023004"/>
    </source>
</evidence>
<dbReference type="EMBL" id="JBHTJR010000019">
    <property type="protein sequence ID" value="MFD0992203.1"/>
    <property type="molecule type" value="Genomic_DNA"/>
</dbReference>
<name>A0ABW3JNX6_9FLAO</name>
<gene>
    <name evidence="6" type="ORF">ACFQ1U_03210</name>
</gene>
<feature type="domain" description="Cytochrome c" evidence="5">
    <location>
        <begin position="94"/>
        <end position="177"/>
    </location>
</feature>
<evidence type="ECO:0000259" key="5">
    <source>
        <dbReference type="PROSITE" id="PS51007"/>
    </source>
</evidence>
<dbReference type="RefSeq" id="WP_386105252.1">
    <property type="nucleotide sequence ID" value="NZ_JBHTJR010000019.1"/>
</dbReference>
<evidence type="ECO:0000256" key="4">
    <source>
        <dbReference type="PROSITE-ProRule" id="PRU00433"/>
    </source>
</evidence>
<dbReference type="Proteomes" id="UP001597062">
    <property type="component" value="Unassembled WGS sequence"/>
</dbReference>
<protein>
    <submittedName>
        <fullName evidence="6">C-type cytochrome</fullName>
    </submittedName>
</protein>
<dbReference type="SUPFAM" id="SSF46626">
    <property type="entry name" value="Cytochrome c"/>
    <property type="match status" value="1"/>
</dbReference>
<dbReference type="Gene3D" id="1.10.760.10">
    <property type="entry name" value="Cytochrome c-like domain"/>
    <property type="match status" value="1"/>
</dbReference>
<dbReference type="Pfam" id="PF13442">
    <property type="entry name" value="Cytochrome_CBB3"/>
    <property type="match status" value="1"/>
</dbReference>
<dbReference type="PROSITE" id="PS51007">
    <property type="entry name" value="CYTC"/>
    <property type="match status" value="1"/>
</dbReference>
<sequence>MKSLKIIIALVVVASLASCNNKRKPQLQYMPDMYVSVPYDANGPSSAGNKVVNRLPVAGTVSRKGIVAYDIPNSNEGYEKAKAELKNPLKVTEENLDKGKELFGIYCAACHGTKGDGNGILSQRDKFNGIPNYKDRDITEGSIYHVLMYGRNLMGSHSSQLTYNERWQVVQYVQKLKSELK</sequence>
<evidence type="ECO:0000256" key="2">
    <source>
        <dbReference type="ARBA" id="ARBA00022723"/>
    </source>
</evidence>
<keyword evidence="2 4" id="KW-0479">Metal-binding</keyword>
<reference evidence="7" key="1">
    <citation type="journal article" date="2019" name="Int. J. Syst. Evol. Microbiol.">
        <title>The Global Catalogue of Microorganisms (GCM) 10K type strain sequencing project: providing services to taxonomists for standard genome sequencing and annotation.</title>
        <authorList>
            <consortium name="The Broad Institute Genomics Platform"/>
            <consortium name="The Broad Institute Genome Sequencing Center for Infectious Disease"/>
            <person name="Wu L."/>
            <person name="Ma J."/>
        </authorList>
    </citation>
    <scope>NUCLEOTIDE SEQUENCE [LARGE SCALE GENOMIC DNA]</scope>
    <source>
        <strain evidence="7">CCUG 60527</strain>
    </source>
</reference>
<dbReference type="PANTHER" id="PTHR40394:SF2">
    <property type="entry name" value="QUINOL:CYTOCHROME C OXIDOREDUCTASE MEMBRANE PROTEIN"/>
    <property type="match status" value="1"/>
</dbReference>